<dbReference type="InterPro" id="IPR000626">
    <property type="entry name" value="Ubiquitin-like_dom"/>
</dbReference>
<proteinExistence type="predicted"/>
<feature type="domain" description="Ubiquitin-like" evidence="1">
    <location>
        <begin position="3"/>
        <end position="82"/>
    </location>
</feature>
<gene>
    <name evidence="2" type="ORF">PBAH0796_LOCUS17327</name>
</gene>
<evidence type="ECO:0000313" key="2">
    <source>
        <dbReference type="EMBL" id="CAD8365324.1"/>
    </source>
</evidence>
<name>A0A7S0AJX7_9DINO</name>
<dbReference type="Gene3D" id="3.10.20.90">
    <property type="entry name" value="Phosphatidylinositol 3-kinase Catalytic Subunit, Chain A, domain 1"/>
    <property type="match status" value="1"/>
</dbReference>
<sequence length="196" mass="21980">MAIELHIGTLAGSLCNVSLPSTSSVLQLKAAVERAEGIPAREQKLFRRQGRDLDLLQNDVSLEDCDLADGAEVTLVRTQPYSGRYKAESMWNGAAQLEILGSHAKVFWGEKGFEADIHWDDANPRKAKFEGRHYATTIWAKYHTQGEHKEEDGLLEKFSLVFNSETGRDGFTGIFWRQHEGPARIIGTLVNEEVEH</sequence>
<dbReference type="InterPro" id="IPR029071">
    <property type="entry name" value="Ubiquitin-like_domsf"/>
</dbReference>
<organism evidence="2">
    <name type="scientific">Pyrodinium bahamense</name>
    <dbReference type="NCBI Taxonomy" id="73915"/>
    <lineage>
        <taxon>Eukaryota</taxon>
        <taxon>Sar</taxon>
        <taxon>Alveolata</taxon>
        <taxon>Dinophyceae</taxon>
        <taxon>Gonyaulacales</taxon>
        <taxon>Pyrocystaceae</taxon>
        <taxon>Pyrodinium</taxon>
    </lineage>
</organism>
<dbReference type="PROSITE" id="PS50053">
    <property type="entry name" value="UBIQUITIN_2"/>
    <property type="match status" value="1"/>
</dbReference>
<reference evidence="2" key="1">
    <citation type="submission" date="2021-01" db="EMBL/GenBank/DDBJ databases">
        <authorList>
            <person name="Corre E."/>
            <person name="Pelletier E."/>
            <person name="Niang G."/>
            <person name="Scheremetjew M."/>
            <person name="Finn R."/>
            <person name="Kale V."/>
            <person name="Holt S."/>
            <person name="Cochrane G."/>
            <person name="Meng A."/>
            <person name="Brown T."/>
            <person name="Cohen L."/>
        </authorList>
    </citation>
    <scope>NUCLEOTIDE SEQUENCE</scope>
    <source>
        <strain evidence="2">Pbaha01</strain>
    </source>
</reference>
<dbReference type="AlphaFoldDB" id="A0A7S0AJX7"/>
<evidence type="ECO:0000259" key="1">
    <source>
        <dbReference type="PROSITE" id="PS50053"/>
    </source>
</evidence>
<dbReference type="SUPFAM" id="SSF54236">
    <property type="entry name" value="Ubiquitin-like"/>
    <property type="match status" value="1"/>
</dbReference>
<protein>
    <recommendedName>
        <fullName evidence="1">Ubiquitin-like domain-containing protein</fullName>
    </recommendedName>
</protein>
<dbReference type="CDD" id="cd17039">
    <property type="entry name" value="Ubl_ubiquitin_like"/>
    <property type="match status" value="1"/>
</dbReference>
<dbReference type="EMBL" id="HBEG01028483">
    <property type="protein sequence ID" value="CAD8365324.1"/>
    <property type="molecule type" value="Transcribed_RNA"/>
</dbReference>
<accession>A0A7S0AJX7</accession>
<dbReference type="Pfam" id="PF00240">
    <property type="entry name" value="ubiquitin"/>
    <property type="match status" value="1"/>
</dbReference>
<dbReference type="SMART" id="SM00213">
    <property type="entry name" value="UBQ"/>
    <property type="match status" value="1"/>
</dbReference>